<evidence type="ECO:0000256" key="7">
    <source>
        <dbReference type="SAM" id="Phobius"/>
    </source>
</evidence>
<evidence type="ECO:0000313" key="10">
    <source>
        <dbReference type="Proteomes" id="UP000199065"/>
    </source>
</evidence>
<accession>A0A1I2ULK3</accession>
<feature type="transmembrane region" description="Helical" evidence="7">
    <location>
        <begin position="235"/>
        <end position="254"/>
    </location>
</feature>
<dbReference type="PANTHER" id="PTHR43738:SF1">
    <property type="entry name" value="HEMIN TRANSPORT SYSTEM PERMEASE PROTEIN HRTB-RELATED"/>
    <property type="match status" value="1"/>
</dbReference>
<dbReference type="InterPro" id="IPR051125">
    <property type="entry name" value="ABC-4/HrtB_transporter"/>
</dbReference>
<protein>
    <submittedName>
        <fullName evidence="9">Putative ABC transport system permease protein</fullName>
    </submittedName>
</protein>
<evidence type="ECO:0000256" key="2">
    <source>
        <dbReference type="ARBA" id="ARBA00022448"/>
    </source>
</evidence>
<proteinExistence type="predicted"/>
<keyword evidence="3" id="KW-1003">Cell membrane</keyword>
<keyword evidence="6 7" id="KW-0472">Membrane</keyword>
<organism evidence="9 10">
    <name type="scientific">Corynebacterium spheniscorum</name>
    <dbReference type="NCBI Taxonomy" id="185761"/>
    <lineage>
        <taxon>Bacteria</taxon>
        <taxon>Bacillati</taxon>
        <taxon>Actinomycetota</taxon>
        <taxon>Actinomycetes</taxon>
        <taxon>Mycobacteriales</taxon>
        <taxon>Corynebacteriaceae</taxon>
        <taxon>Corynebacterium</taxon>
    </lineage>
</organism>
<dbReference type="GO" id="GO:0005886">
    <property type="term" value="C:plasma membrane"/>
    <property type="evidence" value="ECO:0007669"/>
    <property type="project" value="UniProtKB-SubCell"/>
</dbReference>
<keyword evidence="2" id="KW-0813">Transport</keyword>
<keyword evidence="4 7" id="KW-0812">Transmembrane</keyword>
<comment type="subcellular location">
    <subcellularLocation>
        <location evidence="1">Cell membrane</location>
        <topology evidence="1">Multi-pass membrane protein</topology>
    </subcellularLocation>
</comment>
<evidence type="ECO:0000256" key="4">
    <source>
        <dbReference type="ARBA" id="ARBA00022692"/>
    </source>
</evidence>
<sequence length="352" mass="37123">MFLGLREIRHAAGRFSLICAVVALITLLLIMLSGLTAGLAKENTAALENLEADQIIFDTPRNKVGFTDSLVDQADLDYWREVPGVTEVEALGIAMTRVEGEDTEAQAVALFAEPGIEGAELPASVAEFLNLHTGDEVIIGGKALKVSGTDARNGTYSHLPVIVVDRSVWQQLYFTDALGTVLVAHGDLEEEEWTVAAQRAAEEGIGSSTAVTTRGAFVGLPAYGAQRSSLMTMQGFLYVISALVTISFLTVWTIQRSRELSVLRALGAPKSYLLKDAISQAAIILAVGVAIGAVLALILGSLAQRGAVPFNLNWVTVVGPVIGTWVLGVLGAVIATRSINKLDPLTALGGTA</sequence>
<evidence type="ECO:0000256" key="3">
    <source>
        <dbReference type="ARBA" id="ARBA00022475"/>
    </source>
</evidence>
<dbReference type="PANTHER" id="PTHR43738">
    <property type="entry name" value="ABC TRANSPORTER, MEMBRANE PROTEIN"/>
    <property type="match status" value="1"/>
</dbReference>
<evidence type="ECO:0000256" key="6">
    <source>
        <dbReference type="ARBA" id="ARBA00023136"/>
    </source>
</evidence>
<dbReference type="Pfam" id="PF02687">
    <property type="entry name" value="FtsX"/>
    <property type="match status" value="1"/>
</dbReference>
<keyword evidence="10" id="KW-1185">Reference proteome</keyword>
<feature type="transmembrane region" description="Helical" evidence="7">
    <location>
        <begin position="281"/>
        <end position="302"/>
    </location>
</feature>
<dbReference type="AlphaFoldDB" id="A0A1I2ULK3"/>
<evidence type="ECO:0000259" key="8">
    <source>
        <dbReference type="Pfam" id="PF02687"/>
    </source>
</evidence>
<dbReference type="EMBL" id="FOPJ01000014">
    <property type="protein sequence ID" value="SFG78042.1"/>
    <property type="molecule type" value="Genomic_DNA"/>
</dbReference>
<dbReference type="Proteomes" id="UP000199065">
    <property type="component" value="Unassembled WGS sequence"/>
</dbReference>
<dbReference type="STRING" id="185761.SAMN05660282_01938"/>
<gene>
    <name evidence="9" type="ORF">SAMN05660282_01938</name>
</gene>
<dbReference type="OrthoDB" id="5242186at2"/>
<name>A0A1I2ULK3_9CORY</name>
<keyword evidence="5 7" id="KW-1133">Transmembrane helix</keyword>
<evidence type="ECO:0000256" key="5">
    <source>
        <dbReference type="ARBA" id="ARBA00022989"/>
    </source>
</evidence>
<evidence type="ECO:0000313" key="9">
    <source>
        <dbReference type="EMBL" id="SFG78042.1"/>
    </source>
</evidence>
<evidence type="ECO:0000256" key="1">
    <source>
        <dbReference type="ARBA" id="ARBA00004651"/>
    </source>
</evidence>
<feature type="transmembrane region" description="Helical" evidence="7">
    <location>
        <begin position="314"/>
        <end position="335"/>
    </location>
</feature>
<feature type="domain" description="ABC3 transporter permease C-terminal" evidence="8">
    <location>
        <begin position="235"/>
        <end position="344"/>
    </location>
</feature>
<dbReference type="InterPro" id="IPR003838">
    <property type="entry name" value="ABC3_permease_C"/>
</dbReference>
<reference evidence="9 10" key="1">
    <citation type="submission" date="2016-10" db="EMBL/GenBank/DDBJ databases">
        <authorList>
            <person name="de Groot N.N."/>
        </authorList>
    </citation>
    <scope>NUCLEOTIDE SEQUENCE [LARGE SCALE GENOMIC DNA]</scope>
    <source>
        <strain>J11</strain>
        <strain evidence="10">PG 39</strain>
    </source>
</reference>